<gene>
    <name evidence="2" type="ORF">NEIELOOT_02608</name>
</gene>
<feature type="compositionally biased region" description="Basic and acidic residues" evidence="1">
    <location>
        <begin position="32"/>
        <end position="46"/>
    </location>
</feature>
<name>D4DU51_NEIEG</name>
<evidence type="ECO:0000256" key="1">
    <source>
        <dbReference type="SAM" id="MobiDB-lite"/>
    </source>
</evidence>
<dbReference type="AlphaFoldDB" id="D4DU51"/>
<protein>
    <submittedName>
        <fullName evidence="2">Uncharacterized protein</fullName>
    </submittedName>
</protein>
<accession>D4DU51</accession>
<evidence type="ECO:0000313" key="3">
    <source>
        <dbReference type="Proteomes" id="UP000005536"/>
    </source>
</evidence>
<reference evidence="2 3" key="1">
    <citation type="submission" date="2010-02" db="EMBL/GenBank/DDBJ databases">
        <authorList>
            <person name="Weinstock G."/>
            <person name="Sodergren E."/>
            <person name="Clifton S."/>
            <person name="Fulton L."/>
            <person name="Fulton B."/>
            <person name="Courtney L."/>
            <person name="Fronick C."/>
            <person name="Harrison M."/>
            <person name="Strong C."/>
            <person name="Farmer C."/>
            <person name="Delahaunty K."/>
            <person name="Markovic C."/>
            <person name="Hall O."/>
            <person name="Minx P."/>
            <person name="Tomlinson C."/>
            <person name="Mitreva M."/>
            <person name="Nelson J."/>
            <person name="Hou S."/>
            <person name="Wollam A."/>
            <person name="Pepin K.H."/>
            <person name="Johnson M."/>
            <person name="Bhonagiri V."/>
            <person name="Zhang X."/>
            <person name="Suruliraj S."/>
            <person name="Warren W."/>
            <person name="Chinwalla A."/>
            <person name="Mardis E.R."/>
            <person name="Wilson R.K."/>
        </authorList>
    </citation>
    <scope>NUCLEOTIDE SEQUENCE [LARGE SCALE GENOMIC DNA]</scope>
    <source>
        <strain evidence="2 3">ATCC 29315</strain>
    </source>
</reference>
<comment type="caution">
    <text evidence="2">The sequence shown here is derived from an EMBL/GenBank/DDBJ whole genome shotgun (WGS) entry which is preliminary data.</text>
</comment>
<feature type="region of interest" description="Disordered" evidence="1">
    <location>
        <begin position="24"/>
        <end position="53"/>
    </location>
</feature>
<dbReference type="Proteomes" id="UP000005536">
    <property type="component" value="Unassembled WGS sequence"/>
</dbReference>
<organism evidence="2 3">
    <name type="scientific">Neisseria elongata subsp. glycolytica ATCC 29315</name>
    <dbReference type="NCBI Taxonomy" id="546263"/>
    <lineage>
        <taxon>Bacteria</taxon>
        <taxon>Pseudomonadati</taxon>
        <taxon>Pseudomonadota</taxon>
        <taxon>Betaproteobacteria</taxon>
        <taxon>Neisseriales</taxon>
        <taxon>Neisseriaceae</taxon>
        <taxon>Neisseria</taxon>
    </lineage>
</organism>
<dbReference type="EMBL" id="ADBF01000253">
    <property type="protein sequence ID" value="EFE48634.1"/>
    <property type="molecule type" value="Genomic_DNA"/>
</dbReference>
<proteinExistence type="predicted"/>
<evidence type="ECO:0000313" key="2">
    <source>
        <dbReference type="EMBL" id="EFE48634.1"/>
    </source>
</evidence>
<sequence>MGSYNQSLFAYKQAFFSFFRRPQYSGAQPKSRPSENNKPFLRDGRTAIKGTPK</sequence>